<reference evidence="1" key="1">
    <citation type="submission" date="2014-11" db="EMBL/GenBank/DDBJ databases">
        <authorList>
            <person name="Amaro Gonzalez C."/>
        </authorList>
    </citation>
    <scope>NUCLEOTIDE SEQUENCE</scope>
</reference>
<dbReference type="EMBL" id="GBXM01035990">
    <property type="protein sequence ID" value="JAH72587.1"/>
    <property type="molecule type" value="Transcribed_RNA"/>
</dbReference>
<protein>
    <submittedName>
        <fullName evidence="1">Uncharacterized protein</fullName>
    </submittedName>
</protein>
<accession>A0A0E9V3H7</accession>
<evidence type="ECO:0000313" key="1">
    <source>
        <dbReference type="EMBL" id="JAH72587.1"/>
    </source>
</evidence>
<sequence>MMSYSFKGIVVHITIRTCFCSVHVCGEIREGS</sequence>
<name>A0A0E9V3H7_ANGAN</name>
<dbReference type="AlphaFoldDB" id="A0A0E9V3H7"/>
<organism evidence="1">
    <name type="scientific">Anguilla anguilla</name>
    <name type="common">European freshwater eel</name>
    <name type="synonym">Muraena anguilla</name>
    <dbReference type="NCBI Taxonomy" id="7936"/>
    <lineage>
        <taxon>Eukaryota</taxon>
        <taxon>Metazoa</taxon>
        <taxon>Chordata</taxon>
        <taxon>Craniata</taxon>
        <taxon>Vertebrata</taxon>
        <taxon>Euteleostomi</taxon>
        <taxon>Actinopterygii</taxon>
        <taxon>Neopterygii</taxon>
        <taxon>Teleostei</taxon>
        <taxon>Anguilliformes</taxon>
        <taxon>Anguillidae</taxon>
        <taxon>Anguilla</taxon>
    </lineage>
</organism>
<reference evidence="1" key="2">
    <citation type="journal article" date="2015" name="Fish Shellfish Immunol.">
        <title>Early steps in the European eel (Anguilla anguilla)-Vibrio vulnificus interaction in the gills: Role of the RtxA13 toxin.</title>
        <authorList>
            <person name="Callol A."/>
            <person name="Pajuelo D."/>
            <person name="Ebbesson L."/>
            <person name="Teles M."/>
            <person name="MacKenzie S."/>
            <person name="Amaro C."/>
        </authorList>
    </citation>
    <scope>NUCLEOTIDE SEQUENCE</scope>
</reference>
<proteinExistence type="predicted"/>